<name>A0A6M5YMD2_9BACT</name>
<dbReference type="AlphaFoldDB" id="A0A6M5YMD2"/>
<dbReference type="Proteomes" id="UP000503447">
    <property type="component" value="Chromosome"/>
</dbReference>
<dbReference type="Gene3D" id="3.40.50.150">
    <property type="entry name" value="Vaccinia Virus protein VP39"/>
    <property type="match status" value="1"/>
</dbReference>
<dbReference type="Pfam" id="PF08241">
    <property type="entry name" value="Methyltransf_11"/>
    <property type="match status" value="1"/>
</dbReference>
<dbReference type="EMBL" id="CP053452">
    <property type="protein sequence ID" value="QJW95078.1"/>
    <property type="molecule type" value="Genomic_DNA"/>
</dbReference>
<keyword evidence="2" id="KW-0808">Transferase</keyword>
<evidence type="ECO:0000256" key="3">
    <source>
        <dbReference type="ARBA" id="ARBA00022691"/>
    </source>
</evidence>
<keyword evidence="1" id="KW-0489">Methyltransferase</keyword>
<dbReference type="SUPFAM" id="SSF53335">
    <property type="entry name" value="S-adenosyl-L-methionine-dependent methyltransferases"/>
    <property type="match status" value="1"/>
</dbReference>
<evidence type="ECO:0000256" key="2">
    <source>
        <dbReference type="ARBA" id="ARBA00022679"/>
    </source>
</evidence>
<dbReference type="PANTHER" id="PTHR43464">
    <property type="entry name" value="METHYLTRANSFERASE"/>
    <property type="match status" value="1"/>
</dbReference>
<feature type="domain" description="Methyltransferase type 11" evidence="4">
    <location>
        <begin position="48"/>
        <end position="140"/>
    </location>
</feature>
<evidence type="ECO:0000256" key="1">
    <source>
        <dbReference type="ARBA" id="ARBA00022603"/>
    </source>
</evidence>
<dbReference type="CDD" id="cd02440">
    <property type="entry name" value="AdoMet_MTases"/>
    <property type="match status" value="1"/>
</dbReference>
<keyword evidence="6" id="KW-1185">Reference proteome</keyword>
<dbReference type="InterPro" id="IPR029063">
    <property type="entry name" value="SAM-dependent_MTases_sf"/>
</dbReference>
<sequence>MTPPAVPGTFNQAQYDDFLAKSGDVYARTKYEVLLRWLRGRGPQRVINAGCGSGELSNLLAAAGHRVVGIDPDPTYIKLARDRAGDRFPDSTFVVSSIEDYDGPGGFDAAVSTDVLEHIEDDRTAFDRMVQLVRPGGAVLVTVPAGQWLFGYHDEQLGHYRRYNKRAVRRLVSDTCTVRKLRYFGGTLIPVCLAYSKWLRKPYPLAKVGGGTSLVSRVLNTMLAAERRVPLPLGTSVLLCAERKAAAGAAAPARHPATQRRAA</sequence>
<accession>A0A6M5YMD2</accession>
<evidence type="ECO:0000313" key="6">
    <source>
        <dbReference type="Proteomes" id="UP000503447"/>
    </source>
</evidence>
<dbReference type="InterPro" id="IPR013216">
    <property type="entry name" value="Methyltransf_11"/>
</dbReference>
<keyword evidence="3" id="KW-0949">S-adenosyl-L-methionine</keyword>
<dbReference type="RefSeq" id="WP_171470944.1">
    <property type="nucleotide sequence ID" value="NZ_CP053452.2"/>
</dbReference>
<reference evidence="6" key="1">
    <citation type="submission" date="2020-05" db="EMBL/GenBank/DDBJ databases">
        <title>Frigoriglobus tundricola gen. nov., sp. nov., a psychrotolerant cellulolytic planctomycete of the family Gemmataceae with two divergent copies of 16S rRNA gene.</title>
        <authorList>
            <person name="Kulichevskaya I.S."/>
            <person name="Ivanova A.A."/>
            <person name="Naumoff D.G."/>
            <person name="Beletsky A.V."/>
            <person name="Rijpstra W.I.C."/>
            <person name="Sinninghe Damste J.S."/>
            <person name="Mardanov A.V."/>
            <person name="Ravin N.V."/>
            <person name="Dedysh S.N."/>
        </authorList>
    </citation>
    <scope>NUCLEOTIDE SEQUENCE [LARGE SCALE GENOMIC DNA]</scope>
    <source>
        <strain evidence="6">PL17</strain>
    </source>
</reference>
<dbReference type="GO" id="GO:0008757">
    <property type="term" value="F:S-adenosylmethionine-dependent methyltransferase activity"/>
    <property type="evidence" value="ECO:0007669"/>
    <property type="project" value="InterPro"/>
</dbReference>
<evidence type="ECO:0000313" key="5">
    <source>
        <dbReference type="EMBL" id="QJW95078.1"/>
    </source>
</evidence>
<proteinExistence type="predicted"/>
<gene>
    <name evidence="5" type="ORF">FTUN_2604</name>
</gene>
<dbReference type="PANTHER" id="PTHR43464:SF19">
    <property type="entry name" value="UBIQUINONE BIOSYNTHESIS O-METHYLTRANSFERASE, MITOCHONDRIAL"/>
    <property type="match status" value="1"/>
</dbReference>
<organism evidence="5 6">
    <name type="scientific">Frigoriglobus tundricola</name>
    <dbReference type="NCBI Taxonomy" id="2774151"/>
    <lineage>
        <taxon>Bacteria</taxon>
        <taxon>Pseudomonadati</taxon>
        <taxon>Planctomycetota</taxon>
        <taxon>Planctomycetia</taxon>
        <taxon>Gemmatales</taxon>
        <taxon>Gemmataceae</taxon>
        <taxon>Frigoriglobus</taxon>
    </lineage>
</organism>
<dbReference type="GO" id="GO:0032259">
    <property type="term" value="P:methylation"/>
    <property type="evidence" value="ECO:0007669"/>
    <property type="project" value="UniProtKB-KW"/>
</dbReference>
<dbReference type="KEGG" id="ftj:FTUN_2604"/>
<evidence type="ECO:0000259" key="4">
    <source>
        <dbReference type="Pfam" id="PF08241"/>
    </source>
</evidence>
<protein>
    <recommendedName>
        <fullName evidence="4">Methyltransferase type 11 domain-containing protein</fullName>
    </recommendedName>
</protein>